<dbReference type="SUPFAM" id="SSF46689">
    <property type="entry name" value="Homeodomain-like"/>
    <property type="match status" value="1"/>
</dbReference>
<evidence type="ECO:0000259" key="2">
    <source>
        <dbReference type="Pfam" id="PF13358"/>
    </source>
</evidence>
<protein>
    <submittedName>
        <fullName evidence="3">IS630 family transposase</fullName>
    </submittedName>
</protein>
<dbReference type="GO" id="GO:0003676">
    <property type="term" value="F:nucleic acid binding"/>
    <property type="evidence" value="ECO:0007669"/>
    <property type="project" value="InterPro"/>
</dbReference>
<sequence length="373" mass="43302">MLVDVTDEERDIFLRWRKRSDSFVLVRLKAEAVLYASRGVDVGIIAEMTDRSERTVRDWLSAWRLSRLGSVVTGYAGNQNAARLTRAQKDQRKETLSRPPSRSGVQAGFWDVPAVRDVVRILFDVEYQSDSSYRLLLRFCGMSFKLPDPFDKWRDEVAITRRMAQGWEVYTVEEVRVEHESETRRMWLPKGERTRLYVDRQRAHQSFFGALSLTDKKMRIYPIEGDQNAEQTTLALAGLARETQNDNIAIVLDNARFHHAKAVTSLYEPGQALERITPIYLPPYAPDHNPTEHVWNTAKDHIADIQHDTSEQTCTAFTSYITSRTFDYDFEHLPNRTHPAPYHHHHHHPRHPQPQQPNPMRKAQSTVMGRTRS</sequence>
<dbReference type="Pfam" id="PF13358">
    <property type="entry name" value="DDE_3"/>
    <property type="match status" value="1"/>
</dbReference>
<feature type="region of interest" description="Disordered" evidence="1">
    <location>
        <begin position="335"/>
        <end position="373"/>
    </location>
</feature>
<dbReference type="InterPro" id="IPR009057">
    <property type="entry name" value="Homeodomain-like_sf"/>
</dbReference>
<evidence type="ECO:0000313" key="4">
    <source>
        <dbReference type="Proteomes" id="UP000572528"/>
    </source>
</evidence>
<dbReference type="Pfam" id="PF13551">
    <property type="entry name" value="HTH_29"/>
    <property type="match status" value="1"/>
</dbReference>
<name>A0A853ENF9_9ACTO</name>
<evidence type="ECO:0000313" key="3">
    <source>
        <dbReference type="EMBL" id="NYS70010.1"/>
    </source>
</evidence>
<dbReference type="Proteomes" id="UP000572528">
    <property type="component" value="Unassembled WGS sequence"/>
</dbReference>
<organism evidence="3 4">
    <name type="scientific">Actinomyces bowdenii</name>
    <dbReference type="NCBI Taxonomy" id="131109"/>
    <lineage>
        <taxon>Bacteria</taxon>
        <taxon>Bacillati</taxon>
        <taxon>Actinomycetota</taxon>
        <taxon>Actinomycetes</taxon>
        <taxon>Actinomycetales</taxon>
        <taxon>Actinomycetaceae</taxon>
        <taxon>Actinomyces</taxon>
    </lineage>
</organism>
<gene>
    <name evidence="3" type="ORF">HZZ05_10915</name>
</gene>
<comment type="caution">
    <text evidence="3">The sequence shown here is derived from an EMBL/GenBank/DDBJ whole genome shotgun (WGS) entry which is preliminary data.</text>
</comment>
<dbReference type="NCBIfam" id="NF033545">
    <property type="entry name" value="transpos_IS630"/>
    <property type="match status" value="1"/>
</dbReference>
<dbReference type="EMBL" id="JACBXV010000188">
    <property type="protein sequence ID" value="NYS70010.1"/>
    <property type="molecule type" value="Genomic_DNA"/>
</dbReference>
<feature type="compositionally biased region" description="Basic residues" evidence="1">
    <location>
        <begin position="341"/>
        <end position="351"/>
    </location>
</feature>
<dbReference type="InterPro" id="IPR036397">
    <property type="entry name" value="RNaseH_sf"/>
</dbReference>
<feature type="domain" description="Tc1-like transposase DDE" evidence="2">
    <location>
        <begin position="169"/>
        <end position="312"/>
    </location>
</feature>
<proteinExistence type="predicted"/>
<dbReference type="InterPro" id="IPR038717">
    <property type="entry name" value="Tc1-like_DDE_dom"/>
</dbReference>
<dbReference type="AlphaFoldDB" id="A0A853ENF9"/>
<feature type="compositionally biased region" description="Polar residues" evidence="1">
    <location>
        <begin position="363"/>
        <end position="373"/>
    </location>
</feature>
<dbReference type="RefSeq" id="WP_179901262.1">
    <property type="nucleotide sequence ID" value="NZ_JACBXV010000188.1"/>
</dbReference>
<dbReference type="Gene3D" id="3.30.420.10">
    <property type="entry name" value="Ribonuclease H-like superfamily/Ribonuclease H"/>
    <property type="match status" value="1"/>
</dbReference>
<reference evidence="3 4" key="1">
    <citation type="submission" date="2020-07" db="EMBL/GenBank/DDBJ databases">
        <title>MOT database genomes.</title>
        <authorList>
            <person name="Joseph S."/>
            <person name="Aduse-Opoku J."/>
            <person name="Hashim A."/>
            <person name="Wade W."/>
            <person name="Curtis M."/>
        </authorList>
    </citation>
    <scope>NUCLEOTIDE SEQUENCE [LARGE SCALE GENOMIC DNA]</scope>
    <source>
        <strain evidence="3 4">WMus004</strain>
    </source>
</reference>
<dbReference type="InterPro" id="IPR047655">
    <property type="entry name" value="Transpos_IS630-like"/>
</dbReference>
<accession>A0A853ENF9</accession>
<evidence type="ECO:0000256" key="1">
    <source>
        <dbReference type="SAM" id="MobiDB-lite"/>
    </source>
</evidence>